<feature type="compositionally biased region" description="Polar residues" evidence="1">
    <location>
        <begin position="78"/>
        <end position="87"/>
    </location>
</feature>
<gene>
    <name evidence="2" type="ORF">O181_014075</name>
</gene>
<sequence length="87" mass="9396">MILDLGKGSINITHHVKFIPTIFPSNESGKDCTENTQLTLAQLVPKSKESITLEIGLIKSSPTPPEAELEMEAPPIDNSPTNTNLPT</sequence>
<dbReference type="EMBL" id="AVOT02003712">
    <property type="protein sequence ID" value="MBW0474360.1"/>
    <property type="molecule type" value="Genomic_DNA"/>
</dbReference>
<protein>
    <submittedName>
        <fullName evidence="2">Uncharacterized protein</fullName>
    </submittedName>
</protein>
<keyword evidence="3" id="KW-1185">Reference proteome</keyword>
<proteinExistence type="predicted"/>
<dbReference type="Proteomes" id="UP000765509">
    <property type="component" value="Unassembled WGS sequence"/>
</dbReference>
<comment type="caution">
    <text evidence="2">The sequence shown here is derived from an EMBL/GenBank/DDBJ whole genome shotgun (WGS) entry which is preliminary data.</text>
</comment>
<name>A0A9Q3C171_9BASI</name>
<evidence type="ECO:0000313" key="3">
    <source>
        <dbReference type="Proteomes" id="UP000765509"/>
    </source>
</evidence>
<reference evidence="2" key="1">
    <citation type="submission" date="2021-03" db="EMBL/GenBank/DDBJ databases">
        <title>Draft genome sequence of rust myrtle Austropuccinia psidii MF-1, a brazilian biotype.</title>
        <authorList>
            <person name="Quecine M.C."/>
            <person name="Pachon D.M.R."/>
            <person name="Bonatelli M.L."/>
            <person name="Correr F.H."/>
            <person name="Franceschini L.M."/>
            <person name="Leite T.F."/>
            <person name="Margarido G.R.A."/>
            <person name="Almeida C.A."/>
            <person name="Ferrarezi J.A."/>
            <person name="Labate C.A."/>
        </authorList>
    </citation>
    <scope>NUCLEOTIDE SEQUENCE</scope>
    <source>
        <strain evidence="2">MF-1</strain>
    </source>
</reference>
<dbReference type="AlphaFoldDB" id="A0A9Q3C171"/>
<organism evidence="2 3">
    <name type="scientific">Austropuccinia psidii MF-1</name>
    <dbReference type="NCBI Taxonomy" id="1389203"/>
    <lineage>
        <taxon>Eukaryota</taxon>
        <taxon>Fungi</taxon>
        <taxon>Dikarya</taxon>
        <taxon>Basidiomycota</taxon>
        <taxon>Pucciniomycotina</taxon>
        <taxon>Pucciniomycetes</taxon>
        <taxon>Pucciniales</taxon>
        <taxon>Sphaerophragmiaceae</taxon>
        <taxon>Austropuccinia</taxon>
    </lineage>
</organism>
<accession>A0A9Q3C171</accession>
<evidence type="ECO:0000256" key="1">
    <source>
        <dbReference type="SAM" id="MobiDB-lite"/>
    </source>
</evidence>
<feature type="region of interest" description="Disordered" evidence="1">
    <location>
        <begin position="59"/>
        <end position="87"/>
    </location>
</feature>
<evidence type="ECO:0000313" key="2">
    <source>
        <dbReference type="EMBL" id="MBW0474360.1"/>
    </source>
</evidence>